<comment type="caution">
    <text evidence="6">The sequence shown here is derived from an EMBL/GenBank/DDBJ whole genome shotgun (WGS) entry which is preliminary data.</text>
</comment>
<dbReference type="Pfam" id="PF24681">
    <property type="entry name" value="Kelch_KLHDC2_KLHL20_DRC7"/>
    <property type="match status" value="1"/>
</dbReference>
<evidence type="ECO:0000313" key="6">
    <source>
        <dbReference type="EMBL" id="KAG0299880.1"/>
    </source>
</evidence>
<dbReference type="PANTHER" id="PTHR46093:SF18">
    <property type="entry name" value="FIBRONECTIN TYPE-III DOMAIN-CONTAINING PROTEIN"/>
    <property type="match status" value="1"/>
</dbReference>
<gene>
    <name evidence="6" type="ORF">BGZ97_003496</name>
</gene>
<evidence type="ECO:0008006" key="8">
    <source>
        <dbReference type="Google" id="ProtNLM"/>
    </source>
</evidence>
<protein>
    <recommendedName>
        <fullName evidence="8">Galactose oxidase</fullName>
    </recommendedName>
</protein>
<dbReference type="Proteomes" id="UP000823405">
    <property type="component" value="Unassembled WGS sequence"/>
</dbReference>
<keyword evidence="1" id="KW-0880">Kelch repeat</keyword>
<evidence type="ECO:0000256" key="4">
    <source>
        <dbReference type="SAM" id="Phobius"/>
    </source>
</evidence>
<evidence type="ECO:0000256" key="2">
    <source>
        <dbReference type="ARBA" id="ARBA00022737"/>
    </source>
</evidence>
<keyword evidence="2" id="KW-0677">Repeat</keyword>
<evidence type="ECO:0000313" key="7">
    <source>
        <dbReference type="Proteomes" id="UP000823405"/>
    </source>
</evidence>
<sequence>MTRTTTPSVVMLMASLLLVLLALLPTAHSQLSPSTPLPVEQFAFTRAGPKAYMVGGKYVENGTTKAVYGQVFSLDLTVSWKTASPPWQALSQVPPVYFINAVAAPDNRSIIVIKRGANESLSFPTYRIETNAWDANPINTTPLQESRQGIRPVMDPLTWNIYINAWTYLDVFNTNSSTYQFLNMPSYTFTSRFFAGSCYNAARRSIMYFGGLNGSIQFDPAATYVSEYSISSSLWSNFTASGNPPEPRSDFCMAASEDGNRVVVFGGRIQTNTTANPPVNFTGSFYILDTIARTWTKGPDSTLRSYMGCLIVGDQFLVWGGSDGLNTYTTPPIIFDFKLNQWVDTYTPPSYLLNWSKVTTTLAGGVKPTANAGSLGPTTDTPQTKSNNLGAILGGTFGALFVIAVSAMVYLFLKRREDKITYGTPSDQQDSLDDNDEKSISPAYLHSNNSTNSSQRNPHRSQTSDGRDPQDASGIGYSGRRSLEIASHLGQVPKNGDIYPVGASSHAFGNVAMTTPTMLVPNSSFVPVGGNAAFVQPNQAIYAAGPNNGLYQIYNNQPLVQGRGMQTVAPPGATFLTGEGQPLMVSYGTPVYTLPMDPSGVSGHHPIPVGFTPPFVQAAFANHSSSSLNGSPTQAYPISHPPHITTNNNNVAPHPVTTTPLPPSTQSLFGGFNNTMTAPISPVTANGNNQTAPLQPITGNYSPTTSSFITATPQSVTNTIPGTPPSLASLPPRPTSSSNLLANAASPGSGGSRGATTTSPLAAQDENTNYVRPPPTSGGKSF</sequence>
<dbReference type="SUPFAM" id="SSF117281">
    <property type="entry name" value="Kelch motif"/>
    <property type="match status" value="1"/>
</dbReference>
<feature type="region of interest" description="Disordered" evidence="3">
    <location>
        <begin position="422"/>
        <end position="477"/>
    </location>
</feature>
<proteinExistence type="predicted"/>
<dbReference type="AlphaFoldDB" id="A0A9P6QVJ1"/>
<keyword evidence="4" id="KW-0812">Transmembrane</keyword>
<reference evidence="6" key="1">
    <citation type="journal article" date="2020" name="Fungal Divers.">
        <title>Resolving the Mortierellaceae phylogeny through synthesis of multi-gene phylogenetics and phylogenomics.</title>
        <authorList>
            <person name="Vandepol N."/>
            <person name="Liber J."/>
            <person name="Desiro A."/>
            <person name="Na H."/>
            <person name="Kennedy M."/>
            <person name="Barry K."/>
            <person name="Grigoriev I.V."/>
            <person name="Miller A.N."/>
            <person name="O'Donnell K."/>
            <person name="Stajich J.E."/>
            <person name="Bonito G."/>
        </authorList>
    </citation>
    <scope>NUCLEOTIDE SEQUENCE</scope>
    <source>
        <strain evidence="6">NVP60</strain>
    </source>
</reference>
<dbReference type="OrthoDB" id="10251809at2759"/>
<name>A0A9P6QVJ1_9FUNG</name>
<evidence type="ECO:0000256" key="5">
    <source>
        <dbReference type="SAM" id="SignalP"/>
    </source>
</evidence>
<keyword evidence="4" id="KW-1133">Transmembrane helix</keyword>
<evidence type="ECO:0000256" key="3">
    <source>
        <dbReference type="SAM" id="MobiDB-lite"/>
    </source>
</evidence>
<dbReference type="InterPro" id="IPR015915">
    <property type="entry name" value="Kelch-typ_b-propeller"/>
</dbReference>
<feature type="signal peptide" evidence="5">
    <location>
        <begin position="1"/>
        <end position="29"/>
    </location>
</feature>
<keyword evidence="5" id="KW-0732">Signal</keyword>
<organism evidence="6 7">
    <name type="scientific">Linnemannia gamsii</name>
    <dbReference type="NCBI Taxonomy" id="64522"/>
    <lineage>
        <taxon>Eukaryota</taxon>
        <taxon>Fungi</taxon>
        <taxon>Fungi incertae sedis</taxon>
        <taxon>Mucoromycota</taxon>
        <taxon>Mortierellomycotina</taxon>
        <taxon>Mortierellomycetes</taxon>
        <taxon>Mortierellales</taxon>
        <taxon>Mortierellaceae</taxon>
        <taxon>Linnemannia</taxon>
    </lineage>
</organism>
<accession>A0A9P6QVJ1</accession>
<feature type="compositionally biased region" description="Low complexity" evidence="3">
    <location>
        <begin position="736"/>
        <end position="747"/>
    </location>
</feature>
<feature type="transmembrane region" description="Helical" evidence="4">
    <location>
        <begin position="389"/>
        <end position="413"/>
    </location>
</feature>
<keyword evidence="4" id="KW-0472">Membrane</keyword>
<feature type="compositionally biased region" description="Polar residues" evidence="3">
    <location>
        <begin position="446"/>
        <end position="464"/>
    </location>
</feature>
<evidence type="ECO:0000256" key="1">
    <source>
        <dbReference type="ARBA" id="ARBA00022441"/>
    </source>
</evidence>
<feature type="region of interest" description="Disordered" evidence="3">
    <location>
        <begin position="680"/>
        <end position="782"/>
    </location>
</feature>
<feature type="chain" id="PRO_5040476824" description="Galactose oxidase" evidence="5">
    <location>
        <begin position="30"/>
        <end position="782"/>
    </location>
</feature>
<keyword evidence="7" id="KW-1185">Reference proteome</keyword>
<dbReference type="EMBL" id="JAAAIN010001826">
    <property type="protein sequence ID" value="KAG0299880.1"/>
    <property type="molecule type" value="Genomic_DNA"/>
</dbReference>
<dbReference type="PANTHER" id="PTHR46093">
    <property type="entry name" value="ACYL-COA-BINDING DOMAIN-CONTAINING PROTEIN 5"/>
    <property type="match status" value="1"/>
</dbReference>
<feature type="compositionally biased region" description="Polar residues" evidence="3">
    <location>
        <begin position="680"/>
        <end position="721"/>
    </location>
</feature>
<dbReference type="Gene3D" id="2.120.10.80">
    <property type="entry name" value="Kelch-type beta propeller"/>
    <property type="match status" value="1"/>
</dbReference>